<reference evidence="6 7" key="1">
    <citation type="journal article" date="2024" name="G3 (Bethesda)">
        <title>Genome assembly of Hibiscus sabdariffa L. provides insights into metabolisms of medicinal natural products.</title>
        <authorList>
            <person name="Kim T."/>
        </authorList>
    </citation>
    <scope>NUCLEOTIDE SEQUENCE [LARGE SCALE GENOMIC DNA]</scope>
    <source>
        <strain evidence="6">TK-2024</strain>
        <tissue evidence="6">Old leaves</tissue>
    </source>
</reference>
<evidence type="ECO:0000256" key="4">
    <source>
        <dbReference type="PROSITE-ProRule" id="PRU00175"/>
    </source>
</evidence>
<evidence type="ECO:0000256" key="2">
    <source>
        <dbReference type="ARBA" id="ARBA00022771"/>
    </source>
</evidence>
<dbReference type="PANTHER" id="PTHR45969">
    <property type="entry name" value="RING ZINC FINGER PROTEIN-RELATED"/>
    <property type="match status" value="1"/>
</dbReference>
<dbReference type="SUPFAM" id="SSF57850">
    <property type="entry name" value="RING/U-box"/>
    <property type="match status" value="1"/>
</dbReference>
<evidence type="ECO:0000259" key="5">
    <source>
        <dbReference type="PROSITE" id="PS50089"/>
    </source>
</evidence>
<keyword evidence="7" id="KW-1185">Reference proteome</keyword>
<dbReference type="PANTHER" id="PTHR45969:SF33">
    <property type="entry name" value="RING ZINC FINGER PROTEIN-RELATED"/>
    <property type="match status" value="1"/>
</dbReference>
<dbReference type="Gene3D" id="3.30.40.10">
    <property type="entry name" value="Zinc/RING finger domain, C3HC4 (zinc finger)"/>
    <property type="match status" value="1"/>
</dbReference>
<keyword evidence="3" id="KW-0862">Zinc</keyword>
<evidence type="ECO:0000313" key="6">
    <source>
        <dbReference type="EMBL" id="KAK9039938.1"/>
    </source>
</evidence>
<accession>A0ABR2TRZ5</accession>
<dbReference type="Proteomes" id="UP001396334">
    <property type="component" value="Unassembled WGS sequence"/>
</dbReference>
<evidence type="ECO:0000256" key="3">
    <source>
        <dbReference type="ARBA" id="ARBA00022833"/>
    </source>
</evidence>
<dbReference type="InterPro" id="IPR001841">
    <property type="entry name" value="Znf_RING"/>
</dbReference>
<dbReference type="Pfam" id="PF13639">
    <property type="entry name" value="zf-RING_2"/>
    <property type="match status" value="1"/>
</dbReference>
<feature type="domain" description="RING-type" evidence="5">
    <location>
        <begin position="40"/>
        <end position="81"/>
    </location>
</feature>
<dbReference type="EMBL" id="JBBPBN010000004">
    <property type="protein sequence ID" value="KAK9039938.1"/>
    <property type="molecule type" value="Genomic_DNA"/>
</dbReference>
<dbReference type="PROSITE" id="PS50089">
    <property type="entry name" value="ZF_RING_2"/>
    <property type="match status" value="1"/>
</dbReference>
<evidence type="ECO:0000256" key="1">
    <source>
        <dbReference type="ARBA" id="ARBA00022723"/>
    </source>
</evidence>
<organism evidence="6 7">
    <name type="scientific">Hibiscus sabdariffa</name>
    <name type="common">roselle</name>
    <dbReference type="NCBI Taxonomy" id="183260"/>
    <lineage>
        <taxon>Eukaryota</taxon>
        <taxon>Viridiplantae</taxon>
        <taxon>Streptophyta</taxon>
        <taxon>Embryophyta</taxon>
        <taxon>Tracheophyta</taxon>
        <taxon>Spermatophyta</taxon>
        <taxon>Magnoliopsida</taxon>
        <taxon>eudicotyledons</taxon>
        <taxon>Gunneridae</taxon>
        <taxon>Pentapetalae</taxon>
        <taxon>rosids</taxon>
        <taxon>malvids</taxon>
        <taxon>Malvales</taxon>
        <taxon>Malvaceae</taxon>
        <taxon>Malvoideae</taxon>
        <taxon>Hibiscus</taxon>
    </lineage>
</organism>
<protein>
    <recommendedName>
        <fullName evidence="5">RING-type domain-containing protein</fullName>
    </recommendedName>
</protein>
<proteinExistence type="predicted"/>
<keyword evidence="1" id="KW-0479">Metal-binding</keyword>
<keyword evidence="2 4" id="KW-0863">Zinc-finger</keyword>
<evidence type="ECO:0000313" key="7">
    <source>
        <dbReference type="Proteomes" id="UP001396334"/>
    </source>
</evidence>
<comment type="caution">
    <text evidence="6">The sequence shown here is derived from an EMBL/GenBank/DDBJ whole genome shotgun (WGS) entry which is preliminary data.</text>
</comment>
<sequence>MFPTLLLPPRATEISRSGLCPLRNFVKFSELMDPPDSYAVCFYDFEGEDEIRRLTNCRHVFHRSCVDHWMGYDQTTCPLCRTSFVADDLQETINERLWAAAAASAIPGFFGEYSQINAS</sequence>
<dbReference type="InterPro" id="IPR013083">
    <property type="entry name" value="Znf_RING/FYVE/PHD"/>
</dbReference>
<name>A0ABR2TRZ5_9ROSI</name>
<gene>
    <name evidence="6" type="ORF">V6N11_015120</name>
</gene>